<feature type="signal peptide" evidence="6">
    <location>
        <begin position="1"/>
        <end position="24"/>
    </location>
</feature>
<dbReference type="EMBL" id="KZ305019">
    <property type="protein sequence ID" value="PIA62099.1"/>
    <property type="molecule type" value="Genomic_DNA"/>
</dbReference>
<dbReference type="Pfam" id="PF06955">
    <property type="entry name" value="XET_C"/>
    <property type="match status" value="1"/>
</dbReference>
<evidence type="ECO:0000256" key="5">
    <source>
        <dbReference type="PIRSR" id="PIRSR005604-1"/>
    </source>
</evidence>
<feature type="domain" description="GH16" evidence="7">
    <location>
        <begin position="35"/>
        <end position="238"/>
    </location>
</feature>
<proteinExistence type="inferred from homology"/>
<dbReference type="AlphaFoldDB" id="A0A2G5F2A8"/>
<dbReference type="PIRSF" id="PIRSF005604">
    <property type="entry name" value="XET"/>
    <property type="match status" value="1"/>
</dbReference>
<gene>
    <name evidence="8" type="ORF">AQUCO_00200238v1</name>
</gene>
<protein>
    <recommendedName>
        <fullName evidence="6">Xyloglucan endotransglucosylase/hydrolase</fullName>
        <ecNumber evidence="6">2.4.1.207</ecNumber>
    </recommendedName>
</protein>
<dbReference type="GO" id="GO:0071555">
    <property type="term" value="P:cell wall organization"/>
    <property type="evidence" value="ECO:0007669"/>
    <property type="project" value="UniProtKB-KW"/>
</dbReference>
<keyword evidence="6" id="KW-0134">Cell wall</keyword>
<dbReference type="EC" id="2.4.1.207" evidence="6"/>
<dbReference type="InterPro" id="IPR044791">
    <property type="entry name" value="Beta-glucanase/XTH"/>
</dbReference>
<dbReference type="SUPFAM" id="SSF49899">
    <property type="entry name" value="Concanavalin A-like lectins/glucanases"/>
    <property type="match status" value="1"/>
</dbReference>
<comment type="PTM">
    <text evidence="6">Contains at least one intrachain disulfide bond essential for its enzymatic activity.</text>
</comment>
<dbReference type="Gene3D" id="2.60.120.200">
    <property type="match status" value="1"/>
</dbReference>
<feature type="active site" description="Proton donor" evidence="5">
    <location>
        <position position="127"/>
    </location>
</feature>
<comment type="subcellular location">
    <subcellularLocation>
        <location evidence="6">Secreted</location>
        <location evidence="6">Cell wall</location>
    </subcellularLocation>
    <subcellularLocation>
        <location evidence="6">Secreted</location>
        <location evidence="6">Extracellular space</location>
        <location evidence="6">Apoplast</location>
    </subcellularLocation>
</comment>
<keyword evidence="9" id="KW-1185">Reference proteome</keyword>
<keyword evidence="1 6" id="KW-0808">Transferase</keyword>
<keyword evidence="6" id="KW-0052">Apoplast</keyword>
<comment type="function">
    <text evidence="6">Catalyzes xyloglucan endohydrolysis (XEH) and/or endotransglycosylation (XET). Cleaves and religates xyloglucan polymers, an essential constituent of the primary cell wall, and thereby participates in cell wall construction of growing tissues.</text>
</comment>
<dbReference type="GO" id="GO:0010411">
    <property type="term" value="P:xyloglucan metabolic process"/>
    <property type="evidence" value="ECO:0007669"/>
    <property type="project" value="InterPro"/>
</dbReference>
<keyword evidence="2 6" id="KW-0378">Hydrolase</keyword>
<sequence>MGFLQEKFLLAWLMISAMSVSTSSRNDHYTPPDLKHLTDLFPPVNFDQGFKELYGGSHIKLMENGSFVNLTLDKSSGSGFVSQNYYNYGFFNAAIKLPSGYSSGVVVAFYLSNAEMFPHNHDEIDIELLGHENKKEWIFQTNIYINGSTHIGREEKFRLWFDPTQQFHQYSIIWNNHHTVFLVDNVPIREAIHGESISSSSPSKPMSLYCTIWDGSEWATNGGKNPVNYKYAPFVASFREMQMEGCMWDNVKQGSFCTKNGQGLSSLDPVEGEEFAKLSQEQRIGMDGFRKRFMIYSYCKDPRRNKILPPECKP</sequence>
<keyword evidence="4 6" id="KW-0326">Glycosidase</keyword>
<keyword evidence="6" id="KW-0961">Cell wall biogenesis/degradation</keyword>
<feature type="chain" id="PRO_5013421973" description="Xyloglucan endotransglucosylase/hydrolase" evidence="6">
    <location>
        <begin position="25"/>
        <end position="314"/>
    </location>
</feature>
<dbReference type="GO" id="GO:0016762">
    <property type="term" value="F:xyloglucan:xyloglucosyl transferase activity"/>
    <property type="evidence" value="ECO:0007669"/>
    <property type="project" value="UniProtKB-EC"/>
</dbReference>
<comment type="similarity">
    <text evidence="6">Belongs to the glycosyl hydrolase 16 family.</text>
</comment>
<accession>A0A2G5F2A8</accession>
<evidence type="ECO:0000256" key="4">
    <source>
        <dbReference type="ARBA" id="ARBA00023295"/>
    </source>
</evidence>
<dbReference type="InterPro" id="IPR000757">
    <property type="entry name" value="Beta-glucanase-like"/>
</dbReference>
<dbReference type="GO" id="GO:0004553">
    <property type="term" value="F:hydrolase activity, hydrolyzing O-glycosyl compounds"/>
    <property type="evidence" value="ECO:0007669"/>
    <property type="project" value="InterPro"/>
</dbReference>
<dbReference type="GO" id="GO:0042546">
    <property type="term" value="P:cell wall biogenesis"/>
    <property type="evidence" value="ECO:0007669"/>
    <property type="project" value="InterPro"/>
</dbReference>
<evidence type="ECO:0000256" key="3">
    <source>
        <dbReference type="ARBA" id="ARBA00023157"/>
    </source>
</evidence>
<dbReference type="Pfam" id="PF00722">
    <property type="entry name" value="Glyco_hydro_16"/>
    <property type="match status" value="1"/>
</dbReference>
<evidence type="ECO:0000259" key="7">
    <source>
        <dbReference type="PROSITE" id="PS51762"/>
    </source>
</evidence>
<dbReference type="Proteomes" id="UP000230069">
    <property type="component" value="Unassembled WGS sequence"/>
</dbReference>
<dbReference type="InParanoid" id="A0A2G5F2A8"/>
<evidence type="ECO:0000256" key="2">
    <source>
        <dbReference type="ARBA" id="ARBA00022801"/>
    </source>
</evidence>
<name>A0A2G5F2A8_AQUCA</name>
<evidence type="ECO:0000313" key="8">
    <source>
        <dbReference type="EMBL" id="PIA62099.1"/>
    </source>
</evidence>
<evidence type="ECO:0000256" key="6">
    <source>
        <dbReference type="RuleBase" id="RU361120"/>
    </source>
</evidence>
<evidence type="ECO:0000256" key="1">
    <source>
        <dbReference type="ARBA" id="ARBA00022679"/>
    </source>
</evidence>
<dbReference type="InterPro" id="IPR013320">
    <property type="entry name" value="ConA-like_dom_sf"/>
</dbReference>
<dbReference type="PROSITE" id="PS51762">
    <property type="entry name" value="GH16_2"/>
    <property type="match status" value="1"/>
</dbReference>
<dbReference type="PANTHER" id="PTHR31062">
    <property type="entry name" value="XYLOGLUCAN ENDOTRANSGLUCOSYLASE/HYDROLASE PROTEIN 8-RELATED"/>
    <property type="match status" value="1"/>
</dbReference>
<feature type="active site" description="Nucleophile" evidence="5">
    <location>
        <position position="123"/>
    </location>
</feature>
<dbReference type="InterPro" id="IPR010713">
    <property type="entry name" value="XET_C"/>
</dbReference>
<dbReference type="OrthoDB" id="4781at2759"/>
<evidence type="ECO:0000313" key="9">
    <source>
        <dbReference type="Proteomes" id="UP000230069"/>
    </source>
</evidence>
<keyword evidence="6" id="KW-0964">Secreted</keyword>
<keyword evidence="3" id="KW-1015">Disulfide bond</keyword>
<dbReference type="InterPro" id="IPR016455">
    <property type="entry name" value="XTH"/>
</dbReference>
<reference evidence="8 9" key="1">
    <citation type="submission" date="2017-09" db="EMBL/GenBank/DDBJ databases">
        <title>WGS assembly of Aquilegia coerulea Goldsmith.</title>
        <authorList>
            <person name="Hodges S."/>
            <person name="Kramer E."/>
            <person name="Nordborg M."/>
            <person name="Tomkins J."/>
            <person name="Borevitz J."/>
            <person name="Derieg N."/>
            <person name="Yan J."/>
            <person name="Mihaltcheva S."/>
            <person name="Hayes R.D."/>
            <person name="Rokhsar D."/>
        </authorList>
    </citation>
    <scope>NUCLEOTIDE SEQUENCE [LARGE SCALE GENOMIC DNA]</scope>
    <source>
        <strain evidence="9">cv. Goldsmith</strain>
    </source>
</reference>
<dbReference type="GO" id="GO:0048046">
    <property type="term" value="C:apoplast"/>
    <property type="evidence" value="ECO:0007669"/>
    <property type="project" value="UniProtKB-SubCell"/>
</dbReference>
<keyword evidence="6" id="KW-0732">Signal</keyword>
<organism evidence="8 9">
    <name type="scientific">Aquilegia coerulea</name>
    <name type="common">Rocky mountain columbine</name>
    <dbReference type="NCBI Taxonomy" id="218851"/>
    <lineage>
        <taxon>Eukaryota</taxon>
        <taxon>Viridiplantae</taxon>
        <taxon>Streptophyta</taxon>
        <taxon>Embryophyta</taxon>
        <taxon>Tracheophyta</taxon>
        <taxon>Spermatophyta</taxon>
        <taxon>Magnoliopsida</taxon>
        <taxon>Ranunculales</taxon>
        <taxon>Ranunculaceae</taxon>
        <taxon>Thalictroideae</taxon>
        <taxon>Aquilegia</taxon>
    </lineage>
</organism>
<dbReference type="STRING" id="218851.A0A2G5F2A8"/>